<protein>
    <recommendedName>
        <fullName evidence="2">Protein Thf1</fullName>
    </recommendedName>
</protein>
<comment type="function">
    <text evidence="2">May be involved in photosynthetic membrane biogenesis.</text>
</comment>
<sequence length="270" mass="30423">MVGLPGNIAFRELELFSPNWFILENGNASLLKILFVNNVRTVSDTKKTFYHLHTRPINTIYRRVVEELMVEMHLLSVNVDFSYDGIYALGVVTTFDRFMAGYQPEQDQESIFQAICHAVEQDPHRYRQDASRLQALAANVPVQDLIAGLSQATLLNQDADLQRQLEAIAANSNFKYSRLFAIGLFALLAESAPAFVKDDTQRTEALKTIAKGLHLSEDKLIKDLELYSSNLEKMAQALIVMADILSADRKKRDQRQQQADTTTAPSSIND</sequence>
<comment type="caution">
    <text evidence="4">The sequence shown here is derived from an EMBL/GenBank/DDBJ whole genome shotgun (WGS) entry which is preliminary data.</text>
</comment>
<keyword evidence="1 2" id="KW-0175">Coiled coil</keyword>
<evidence type="ECO:0000256" key="2">
    <source>
        <dbReference type="HAMAP-Rule" id="MF_01843"/>
    </source>
</evidence>
<dbReference type="GO" id="GO:0030096">
    <property type="term" value="C:plasma membrane-derived thylakoid photosystem II"/>
    <property type="evidence" value="ECO:0007669"/>
    <property type="project" value="TreeGrafter"/>
</dbReference>
<reference evidence="5" key="1">
    <citation type="submission" date="2019-02" db="EMBL/GenBank/DDBJ databases">
        <title>Draft genome sequence of Dolichospermum planctonicum NIES-80.</title>
        <authorList>
            <person name="Yamaguchi H."/>
            <person name="Suzuki S."/>
            <person name="Kawachi M."/>
        </authorList>
    </citation>
    <scope>NUCLEOTIDE SEQUENCE [LARGE SCALE GENOMIC DNA]</scope>
    <source>
        <strain evidence="5">NIES-80</strain>
    </source>
</reference>
<feature type="region of interest" description="Disordered" evidence="3">
    <location>
        <begin position="251"/>
        <end position="270"/>
    </location>
</feature>
<accession>A0A480AAJ8</accession>
<organism evidence="4 5">
    <name type="scientific">Dolichospermum planctonicum</name>
    <dbReference type="NCBI Taxonomy" id="136072"/>
    <lineage>
        <taxon>Bacteria</taxon>
        <taxon>Bacillati</taxon>
        <taxon>Cyanobacteriota</taxon>
        <taxon>Cyanophyceae</taxon>
        <taxon>Nostocales</taxon>
        <taxon>Aphanizomenonaceae</taxon>
        <taxon>Dolichospermum</taxon>
    </lineage>
</organism>
<gene>
    <name evidence="2" type="primary">thf1</name>
    <name evidence="4" type="ORF">NIES80_16360</name>
</gene>
<dbReference type="PANTHER" id="PTHR34793">
    <property type="entry name" value="PROTEIN THYLAKOID FORMATION 1, CHLOROPLASTIC"/>
    <property type="match status" value="1"/>
</dbReference>
<dbReference type="GO" id="GO:0010207">
    <property type="term" value="P:photosystem II assembly"/>
    <property type="evidence" value="ECO:0007669"/>
    <property type="project" value="InterPro"/>
</dbReference>
<comment type="similarity">
    <text evidence="2">Belongs to the THF1 family.</text>
</comment>
<dbReference type="Pfam" id="PF11264">
    <property type="entry name" value="ThylakoidFormat"/>
    <property type="match status" value="1"/>
</dbReference>
<evidence type="ECO:0000256" key="3">
    <source>
        <dbReference type="SAM" id="MobiDB-lite"/>
    </source>
</evidence>
<dbReference type="NCBIfam" id="TIGR03060">
    <property type="entry name" value="PS_II_psb29"/>
    <property type="match status" value="1"/>
</dbReference>
<name>A0A480AAJ8_9CYAN</name>
<proteinExistence type="inferred from homology"/>
<dbReference type="AlphaFoldDB" id="A0A480AAJ8"/>
<dbReference type="PANTHER" id="PTHR34793:SF1">
    <property type="entry name" value="PROTEIN THYLAKOID FORMATION 1, CHLOROPLASTIC"/>
    <property type="match status" value="1"/>
</dbReference>
<evidence type="ECO:0000313" key="4">
    <source>
        <dbReference type="EMBL" id="GCL41937.1"/>
    </source>
</evidence>
<dbReference type="EMBL" id="BJCF01000014">
    <property type="protein sequence ID" value="GCL41937.1"/>
    <property type="molecule type" value="Genomic_DNA"/>
</dbReference>
<dbReference type="HAMAP" id="MF_01843">
    <property type="entry name" value="Thf1"/>
    <property type="match status" value="1"/>
</dbReference>
<dbReference type="Proteomes" id="UP000299367">
    <property type="component" value="Unassembled WGS sequence"/>
</dbReference>
<evidence type="ECO:0000256" key="1">
    <source>
        <dbReference type="ARBA" id="ARBA00023054"/>
    </source>
</evidence>
<evidence type="ECO:0000313" key="5">
    <source>
        <dbReference type="Proteomes" id="UP000299367"/>
    </source>
</evidence>
<dbReference type="InterPro" id="IPR017499">
    <property type="entry name" value="Thf1"/>
</dbReference>